<dbReference type="AlphaFoldDB" id="W6AJ36"/>
<evidence type="ECO:0000256" key="1">
    <source>
        <dbReference type="SAM" id="MobiDB-lite"/>
    </source>
</evidence>
<accession>W6AJ36</accession>
<dbReference type="OrthoDB" id="389305at2"/>
<evidence type="ECO:0000313" key="2">
    <source>
        <dbReference type="EMBL" id="AHI53714.1"/>
    </source>
</evidence>
<keyword evidence="3" id="KW-1185">Reference proteome</keyword>
<gene>
    <name evidence="2" type="ORF">SSABA_v1c03020</name>
</gene>
<feature type="compositionally biased region" description="Basic and acidic residues" evidence="1">
    <location>
        <begin position="238"/>
        <end position="253"/>
    </location>
</feature>
<feature type="region of interest" description="Disordered" evidence="1">
    <location>
        <begin position="219"/>
        <end position="253"/>
    </location>
</feature>
<protein>
    <submittedName>
        <fullName evidence="2">Uncharacterized protein</fullName>
    </submittedName>
</protein>
<dbReference type="STRING" id="1276257.SSABA_v1c03020"/>
<organism evidence="2 3">
    <name type="scientific">Spiroplasma sabaudiense Ar-1343</name>
    <dbReference type="NCBI Taxonomy" id="1276257"/>
    <lineage>
        <taxon>Bacteria</taxon>
        <taxon>Bacillati</taxon>
        <taxon>Mycoplasmatota</taxon>
        <taxon>Mollicutes</taxon>
        <taxon>Entomoplasmatales</taxon>
        <taxon>Spiroplasmataceae</taxon>
        <taxon>Spiroplasma</taxon>
    </lineage>
</organism>
<dbReference type="RefSeq" id="WP_025250850.1">
    <property type="nucleotide sequence ID" value="NZ_CP006934.1"/>
</dbReference>
<reference evidence="2 3" key="1">
    <citation type="journal article" date="2014" name="Genome Biol. Evol.">
        <title>Molecular evolution of the substrate utilization strategies and putative virulence factors in mosquito-associated Spiroplasma species.</title>
        <authorList>
            <person name="Chang T.H."/>
            <person name="Lo W.S."/>
            <person name="Ku C."/>
            <person name="Chen L.L."/>
            <person name="Kuo C.H."/>
        </authorList>
    </citation>
    <scope>NUCLEOTIDE SEQUENCE [LARGE SCALE GENOMIC DNA]</scope>
    <source>
        <strain evidence="2">Ar-1343</strain>
    </source>
</reference>
<dbReference type="KEGG" id="ssab:SSABA_v1c03020"/>
<proteinExistence type="predicted"/>
<dbReference type="PATRIC" id="fig|1276257.3.peg.308"/>
<evidence type="ECO:0000313" key="3">
    <source>
        <dbReference type="Proteomes" id="UP000019265"/>
    </source>
</evidence>
<dbReference type="Proteomes" id="UP000019265">
    <property type="component" value="Chromosome"/>
</dbReference>
<sequence>MGNKDFKTNDFSLLSTGTKIRIKSLIEKRLTMQTIALFAQEYESLDFETRKQINHYIKFLIELEVEEFIKEVEKLNKNFKSDELIRKQITFEEKQKNIKQLQSLLQNSEASISNRYMRKTKAFGEIPSKYEILAKRNFSEKNDKNILEGNLNVKTVLPLKSNEKYRKALKRERLQNQKQDEDRKKFFFAADVKDEKKVITIISSSKKNKITLTEAEREAISKKQKDKKSAKKSNLKSETSKKSKQVEPNVKKGLNDFSSVKSRIISDEEYIREQKEKERLWNQIYGKSKKDVENHSNKTTQESLEHNKIPNIRADFSGSEYFTVGNKKISVKELGDPQNPMYSFWQKVKAKSKANSLVFYFASAVPPKTQMKILLQYEKNLAKYNSRKLAASKKKK</sequence>
<dbReference type="EMBL" id="CP006934">
    <property type="protein sequence ID" value="AHI53714.1"/>
    <property type="molecule type" value="Genomic_DNA"/>
</dbReference>
<name>W6AJ36_9MOLU</name>
<feature type="compositionally biased region" description="Basic residues" evidence="1">
    <location>
        <begin position="224"/>
        <end position="234"/>
    </location>
</feature>
<dbReference type="HOGENOM" id="CLU_696197_0_0_14"/>